<dbReference type="Gene3D" id="3.50.50.60">
    <property type="entry name" value="FAD/NAD(P)-binding domain"/>
    <property type="match status" value="1"/>
</dbReference>
<sequence>MADTRPHVVVVGAGLAGLSCADRLSGPARVTVLEARDRVGGRCWSAHGWADGQVGEHGGELLETGQDHVLGLVAELGLELESRRPATVVPGAARLGGEVVALDEVTGLSPVLATLAAQHAAVLAPHDDDPARGRRRAELDEMSARDWLDTHVDGGRGSRLGRALDLMVTLNLGLPTDRLSALSLHHMFVGLPDPGETGAFAFGNETASEEATFGDVARGGVVETFHVAGGNDQLATGLAARLPEGCVHLGTPLTAVRRRPDGRYDVATGAGKPLVADRVVLATPLPPLRRVDLTGAGLSARRLEAIEQVPMGTHRKLLAQLTRQPDADPAWPGLLVTDAPPTAAWDTSRAQSGSAGLLTFFSPDPWLAASSAHGAATGEVPAAAAAVLARVAPGLEGALGGRFWLDDWTADPWSGGSYAAFGPGQYTRFADLLPTPEGGIHFAGEHTSLASFGYLDGAVGSGRRAAAEVARSLFPGG</sequence>
<organism evidence="5 6">
    <name type="scientific">Nocardioides taihuensis</name>
    <dbReference type="NCBI Taxonomy" id="1835606"/>
    <lineage>
        <taxon>Bacteria</taxon>
        <taxon>Bacillati</taxon>
        <taxon>Actinomycetota</taxon>
        <taxon>Actinomycetes</taxon>
        <taxon>Propionibacteriales</taxon>
        <taxon>Nocardioidaceae</taxon>
        <taxon>Nocardioides</taxon>
    </lineage>
</organism>
<dbReference type="Proteomes" id="UP001596087">
    <property type="component" value="Unassembled WGS sequence"/>
</dbReference>
<dbReference type="Gene3D" id="3.90.660.10">
    <property type="match status" value="1"/>
</dbReference>
<name>A0ABW0BI07_9ACTN</name>
<reference evidence="6" key="1">
    <citation type="journal article" date="2019" name="Int. J. Syst. Evol. Microbiol.">
        <title>The Global Catalogue of Microorganisms (GCM) 10K type strain sequencing project: providing services to taxonomists for standard genome sequencing and annotation.</title>
        <authorList>
            <consortium name="The Broad Institute Genomics Platform"/>
            <consortium name="The Broad Institute Genome Sequencing Center for Infectious Disease"/>
            <person name="Wu L."/>
            <person name="Ma J."/>
        </authorList>
    </citation>
    <scope>NUCLEOTIDE SEQUENCE [LARGE SCALE GENOMIC DNA]</scope>
    <source>
        <strain evidence="6">DFY41</strain>
    </source>
</reference>
<dbReference type="InterPro" id="IPR036188">
    <property type="entry name" value="FAD/NAD-bd_sf"/>
</dbReference>
<dbReference type="PANTHER" id="PTHR43563:SF1">
    <property type="entry name" value="AMINE OXIDASE [FLAVIN-CONTAINING] B"/>
    <property type="match status" value="1"/>
</dbReference>
<evidence type="ECO:0000313" key="5">
    <source>
        <dbReference type="EMBL" id="MFC5176441.1"/>
    </source>
</evidence>
<dbReference type="SUPFAM" id="SSF54373">
    <property type="entry name" value="FAD-linked reductases, C-terminal domain"/>
    <property type="match status" value="1"/>
</dbReference>
<dbReference type="PRINTS" id="PR00757">
    <property type="entry name" value="AMINEOXDASEF"/>
</dbReference>
<proteinExistence type="inferred from homology"/>
<dbReference type="Gene3D" id="1.10.405.10">
    <property type="entry name" value="Guanine Nucleotide Dissociation Inhibitor, domain 1"/>
    <property type="match status" value="1"/>
</dbReference>
<evidence type="ECO:0000256" key="2">
    <source>
        <dbReference type="ARBA" id="ARBA00005995"/>
    </source>
</evidence>
<dbReference type="PANTHER" id="PTHR43563">
    <property type="entry name" value="AMINE OXIDASE"/>
    <property type="match status" value="1"/>
</dbReference>
<dbReference type="RefSeq" id="WP_378588773.1">
    <property type="nucleotide sequence ID" value="NZ_JBHSKD010000007.1"/>
</dbReference>
<keyword evidence="6" id="KW-1185">Reference proteome</keyword>
<keyword evidence="3" id="KW-0560">Oxidoreductase</keyword>
<comment type="cofactor">
    <cofactor evidence="1">
        <name>FAD</name>
        <dbReference type="ChEBI" id="CHEBI:57692"/>
    </cofactor>
</comment>
<comment type="similarity">
    <text evidence="2">Belongs to the flavin monoamine oxidase family.</text>
</comment>
<evidence type="ECO:0000256" key="3">
    <source>
        <dbReference type="ARBA" id="ARBA00023002"/>
    </source>
</evidence>
<dbReference type="InterPro" id="IPR001613">
    <property type="entry name" value="Flavin_amine_oxidase"/>
</dbReference>
<dbReference type="InterPro" id="IPR002937">
    <property type="entry name" value="Amino_oxidase"/>
</dbReference>
<feature type="domain" description="Amine oxidase" evidence="4">
    <location>
        <begin position="15"/>
        <end position="469"/>
    </location>
</feature>
<protein>
    <submittedName>
        <fullName evidence="5">Flavin monoamine oxidase family protein</fullName>
    </submittedName>
</protein>
<evidence type="ECO:0000313" key="6">
    <source>
        <dbReference type="Proteomes" id="UP001596087"/>
    </source>
</evidence>
<accession>A0ABW0BI07</accession>
<dbReference type="EMBL" id="JBHSKD010000007">
    <property type="protein sequence ID" value="MFC5176441.1"/>
    <property type="molecule type" value="Genomic_DNA"/>
</dbReference>
<comment type="caution">
    <text evidence="5">The sequence shown here is derived from an EMBL/GenBank/DDBJ whole genome shotgun (WGS) entry which is preliminary data.</text>
</comment>
<evidence type="ECO:0000256" key="1">
    <source>
        <dbReference type="ARBA" id="ARBA00001974"/>
    </source>
</evidence>
<dbReference type="SUPFAM" id="SSF51905">
    <property type="entry name" value="FAD/NAD(P)-binding domain"/>
    <property type="match status" value="1"/>
</dbReference>
<evidence type="ECO:0000259" key="4">
    <source>
        <dbReference type="Pfam" id="PF01593"/>
    </source>
</evidence>
<gene>
    <name evidence="5" type="ORF">ACFPGP_07145</name>
</gene>
<dbReference type="InterPro" id="IPR050703">
    <property type="entry name" value="Flavin_MAO"/>
</dbReference>
<dbReference type="Pfam" id="PF01593">
    <property type="entry name" value="Amino_oxidase"/>
    <property type="match status" value="1"/>
</dbReference>
<dbReference type="PROSITE" id="PS51257">
    <property type="entry name" value="PROKAR_LIPOPROTEIN"/>
    <property type="match status" value="1"/>
</dbReference>